<feature type="region of interest" description="Disordered" evidence="2">
    <location>
        <begin position="763"/>
        <end position="788"/>
    </location>
</feature>
<sequence length="942" mass="106166">MSAAFDRQIRPIYDDIDTGSNKSAILACNKLLKKYPKSDLSLKALALVRSQKVEESLALCDEVLAAKPMDDPTLTAMMHVLRGLGRHADMVSMFEEAYKRQPTNEDLGMQYFFALVRTGNWKGGQLLSTKLNKQFREARYIYWSAMCCVLQANDPATPANMRELLYKLAQRHVSSVWKEDDSSADRFHLYASILQELKLSEEVKKLLESELGQVVCSRNLTCDELRRDIYKANSWFTEEGATAQKRIEERKDRNWLEFLSVLDATFAPLTGSESASDEAKAECSERVARVLELFNKLAEADGQADRSAPLALLELEKRLWAHGLSTEPSRLVDLLQQYLEQFGDKAAAYEDLKPYVALEGDDLARWTSHLESLPHATSSHKELQRTINAQKLLRYNLQDADLTVEKEAPRAVQLIEEYLAALALGKDLPKTELQPADDLVILAAHVFVNMYALSKDEAHLHNAIVILEFASKRSPKSYQIHLLLVRVYRLLGAPQLGLEHYRLLNAKSIQNDTLSHFVLSRASTFSLAASGDLTYASECLESSQIYMSNSQETSDFIVRAFSTERYSQIPDFITFEDRLDNSLQRDLVKIEHVRMRLSHEVINSELADMELIELKFIFDRLHHDNRDSTIVPNYQPRASESFVEQTKLFATEPGFGWLNVFLKIYIRAFQQASDLDDTVEEKLLIGDRPKQSIIASSGTPLLERLAVRIPEETEELTQDEKTFFDYATDLSNWLGPYHDHTRPPPAAVLAEAARQSELKTGRPLRGIDIPAGNGHANGSAKKAEDAPVVTEPPSSLASFFDLMQARFKAVVEAGNQINELLHVATMTQEALLLFSLSTLRFKNATVVKVNRLGALVQSFKPIRAKGIEVLKEIAAELVKIAEQEITAEKRKAFVQNCKVLEATSEIDHDYILDVAKKTTDGRKKVLEGVGKGIKRIYTNHSS</sequence>
<comment type="caution">
    <text evidence="3">The sequence shown here is derived from an EMBL/GenBank/DDBJ whole genome shotgun (WGS) entry which is preliminary data.</text>
</comment>
<dbReference type="STRING" id="205917.A0A4Y9ZFU0"/>
<dbReference type="InterPro" id="IPR019183">
    <property type="entry name" value="NAA25_NatB_aux_su"/>
</dbReference>
<dbReference type="Proteomes" id="UP000298327">
    <property type="component" value="Unassembled WGS sequence"/>
</dbReference>
<protein>
    <recommendedName>
        <fullName evidence="5">Actin cytoskeleton organization protein</fullName>
    </recommendedName>
</protein>
<name>A0A4Y9ZFU0_9AGAM</name>
<dbReference type="SUPFAM" id="SSF48452">
    <property type="entry name" value="TPR-like"/>
    <property type="match status" value="1"/>
</dbReference>
<keyword evidence="4" id="KW-1185">Reference proteome</keyword>
<comment type="similarity">
    <text evidence="1">Belongs to the MDM20/NAA25 family.</text>
</comment>
<evidence type="ECO:0008006" key="5">
    <source>
        <dbReference type="Google" id="ProtNLM"/>
    </source>
</evidence>
<dbReference type="EMBL" id="SEOQ01000008">
    <property type="protein sequence ID" value="TFY72671.1"/>
    <property type="molecule type" value="Genomic_DNA"/>
</dbReference>
<dbReference type="PANTHER" id="PTHR22767:SF3">
    <property type="entry name" value="N-ALPHA-ACETYLTRANSFERASE 25, NATB AUXILIARY SUBUNIT"/>
    <property type="match status" value="1"/>
</dbReference>
<dbReference type="AlphaFoldDB" id="A0A4Y9ZFU0"/>
<reference evidence="3 4" key="1">
    <citation type="submission" date="2019-02" db="EMBL/GenBank/DDBJ databases">
        <title>Genome sequencing of the rare red list fungi Dentipellis fragilis.</title>
        <authorList>
            <person name="Buettner E."/>
            <person name="Kellner H."/>
        </authorList>
    </citation>
    <scope>NUCLEOTIDE SEQUENCE [LARGE SCALE GENOMIC DNA]</scope>
    <source>
        <strain evidence="3 4">DSM 105465</strain>
    </source>
</reference>
<dbReference type="Pfam" id="PF09797">
    <property type="entry name" value="NatB_MDM20"/>
    <property type="match status" value="1"/>
</dbReference>
<dbReference type="Gene3D" id="1.25.40.1040">
    <property type="match status" value="1"/>
</dbReference>
<gene>
    <name evidence="3" type="ORF">EVG20_g343</name>
</gene>
<proteinExistence type="inferred from homology"/>
<organism evidence="3 4">
    <name type="scientific">Dentipellis fragilis</name>
    <dbReference type="NCBI Taxonomy" id="205917"/>
    <lineage>
        <taxon>Eukaryota</taxon>
        <taxon>Fungi</taxon>
        <taxon>Dikarya</taxon>
        <taxon>Basidiomycota</taxon>
        <taxon>Agaricomycotina</taxon>
        <taxon>Agaricomycetes</taxon>
        <taxon>Russulales</taxon>
        <taxon>Hericiaceae</taxon>
        <taxon>Dentipellis</taxon>
    </lineage>
</organism>
<evidence type="ECO:0000313" key="4">
    <source>
        <dbReference type="Proteomes" id="UP000298327"/>
    </source>
</evidence>
<dbReference type="InterPro" id="IPR011990">
    <property type="entry name" value="TPR-like_helical_dom_sf"/>
</dbReference>
<accession>A0A4Y9ZFU0</accession>
<dbReference type="PANTHER" id="PTHR22767">
    <property type="entry name" value="N-TERMINAL ACETYLTRANSFERASE-RELATED"/>
    <property type="match status" value="1"/>
</dbReference>
<evidence type="ECO:0000256" key="2">
    <source>
        <dbReference type="SAM" id="MobiDB-lite"/>
    </source>
</evidence>
<evidence type="ECO:0000313" key="3">
    <source>
        <dbReference type="EMBL" id="TFY72671.1"/>
    </source>
</evidence>
<dbReference type="OrthoDB" id="1874341at2759"/>
<dbReference type="GO" id="GO:0031416">
    <property type="term" value="C:NatB complex"/>
    <property type="evidence" value="ECO:0007669"/>
    <property type="project" value="TreeGrafter"/>
</dbReference>
<evidence type="ECO:0000256" key="1">
    <source>
        <dbReference type="ARBA" id="ARBA00006298"/>
    </source>
</evidence>